<sequence>MGLTTAQRQAAYRSRRATAGESGNGDRRLDMWVSTEADLALARLARRYAVTKRQMLERLITRADDAIVRRLEPDSPQWDAYFSAER</sequence>
<evidence type="ECO:0000256" key="1">
    <source>
        <dbReference type="SAM" id="MobiDB-lite"/>
    </source>
</evidence>
<comment type="caution">
    <text evidence="2">The sequence shown here is derived from an EMBL/GenBank/DDBJ whole genome shotgun (WGS) entry which is preliminary data.</text>
</comment>
<dbReference type="EMBL" id="MWML01000470">
    <property type="protein sequence ID" value="TCG03225.1"/>
    <property type="molecule type" value="Genomic_DNA"/>
</dbReference>
<keyword evidence="3" id="KW-1185">Reference proteome</keyword>
<dbReference type="AlphaFoldDB" id="A0A4R0X4C3"/>
<dbReference type="Proteomes" id="UP000294200">
    <property type="component" value="Unassembled WGS sequence"/>
</dbReference>
<organism evidence="2 3">
    <name type="scientific">Paraburkholderia steynii</name>
    <dbReference type="NCBI Taxonomy" id="1245441"/>
    <lineage>
        <taxon>Bacteria</taxon>
        <taxon>Pseudomonadati</taxon>
        <taxon>Pseudomonadota</taxon>
        <taxon>Betaproteobacteria</taxon>
        <taxon>Burkholderiales</taxon>
        <taxon>Burkholderiaceae</taxon>
        <taxon>Paraburkholderia</taxon>
    </lineage>
</organism>
<reference evidence="2 3" key="1">
    <citation type="submission" date="2017-02" db="EMBL/GenBank/DDBJ databases">
        <title>Paraburkholderia sophoroidis sp. nov. and Paraburkholderia steynii sp. nov. rhizobial symbionts of the fynbos legume Hypocalyptus sophoroides.</title>
        <authorList>
            <person name="Steenkamp E.T."/>
            <person name="Beukes C.W."/>
            <person name="Van Zyl E."/>
            <person name="Avontuur J."/>
            <person name="Chan W.Y."/>
            <person name="Hassen A."/>
            <person name="Palmer M."/>
            <person name="Mthombeni L."/>
            <person name="Phalane F."/>
            <person name="Sereme K."/>
            <person name="Venter S.N."/>
        </authorList>
    </citation>
    <scope>NUCLEOTIDE SEQUENCE [LARGE SCALE GENOMIC DNA]</scope>
    <source>
        <strain evidence="2 3">HC1.1ba</strain>
    </source>
</reference>
<feature type="compositionally biased region" description="Low complexity" evidence="1">
    <location>
        <begin position="1"/>
        <end position="12"/>
    </location>
</feature>
<evidence type="ECO:0000313" key="2">
    <source>
        <dbReference type="EMBL" id="TCG03225.1"/>
    </source>
</evidence>
<evidence type="ECO:0000313" key="3">
    <source>
        <dbReference type="Proteomes" id="UP000294200"/>
    </source>
</evidence>
<gene>
    <name evidence="2" type="ORF">BZM27_50050</name>
</gene>
<name>A0A4R0X4C3_9BURK</name>
<proteinExistence type="predicted"/>
<feature type="region of interest" description="Disordered" evidence="1">
    <location>
        <begin position="1"/>
        <end position="27"/>
    </location>
</feature>
<protein>
    <submittedName>
        <fullName evidence="2">Uncharacterized protein</fullName>
    </submittedName>
</protein>
<accession>A0A4R0X4C3</accession>